<feature type="compositionally biased region" description="Basic and acidic residues" evidence="1">
    <location>
        <begin position="264"/>
        <end position="276"/>
    </location>
</feature>
<accession>A0AAD9T870</accession>
<feature type="compositionally biased region" description="Basic residues" evidence="1">
    <location>
        <begin position="111"/>
        <end position="120"/>
    </location>
</feature>
<feature type="region of interest" description="Disordered" evidence="1">
    <location>
        <begin position="74"/>
        <end position="147"/>
    </location>
</feature>
<protein>
    <submittedName>
        <fullName evidence="2">Uncharacterized protein</fullName>
    </submittedName>
</protein>
<feature type="compositionally biased region" description="Acidic residues" evidence="1">
    <location>
        <begin position="78"/>
        <end position="88"/>
    </location>
</feature>
<dbReference type="EMBL" id="MU851383">
    <property type="protein sequence ID" value="KAK2631061.1"/>
    <property type="molecule type" value="Genomic_DNA"/>
</dbReference>
<feature type="compositionally biased region" description="Low complexity" evidence="1">
    <location>
        <begin position="210"/>
        <end position="219"/>
    </location>
</feature>
<feature type="region of interest" description="Disordered" evidence="1">
    <location>
        <begin position="182"/>
        <end position="219"/>
    </location>
</feature>
<sequence>MYIPLCFTERLFLTGGNARGGTLPVAGRRNHRLRRRPERRQPPPGHPGASPGGKTSFSRTERVQCQALLLSPPVLPLYDDDDDDDGIIDDPGPTGSQFQSDQQIGKTRTELKKRRKKNKGKIVEDGGSDSPLIRQTEEEPRHGCVPAPAAPPRYGRFSMPVIFPHLVIASFLSALRRRTLRQQSREDRHASPSVNRGAGVLRSDQKGAASSSSPSPSPSSSVEGLEHFVAFSLLYFLFLFFLEPRPFRITGSSSWTGEITGSAVDRRGGNGRRDTPRSSPGGRASFLN</sequence>
<dbReference type="AlphaFoldDB" id="A0AAD9T870"/>
<organism evidence="2 3">
    <name type="scientific">Eucalyptus grandis</name>
    <name type="common">Flooded gum</name>
    <dbReference type="NCBI Taxonomy" id="71139"/>
    <lineage>
        <taxon>Eukaryota</taxon>
        <taxon>Viridiplantae</taxon>
        <taxon>Streptophyta</taxon>
        <taxon>Embryophyta</taxon>
        <taxon>Tracheophyta</taxon>
        <taxon>Spermatophyta</taxon>
        <taxon>Magnoliopsida</taxon>
        <taxon>eudicotyledons</taxon>
        <taxon>Gunneridae</taxon>
        <taxon>Pentapetalae</taxon>
        <taxon>rosids</taxon>
        <taxon>malvids</taxon>
        <taxon>Myrtales</taxon>
        <taxon>Myrtaceae</taxon>
        <taxon>Myrtoideae</taxon>
        <taxon>Eucalypteae</taxon>
        <taxon>Eucalyptus</taxon>
    </lineage>
</organism>
<proteinExistence type="predicted"/>
<evidence type="ECO:0000313" key="3">
    <source>
        <dbReference type="Proteomes" id="UP000030711"/>
    </source>
</evidence>
<evidence type="ECO:0000256" key="1">
    <source>
        <dbReference type="SAM" id="MobiDB-lite"/>
    </source>
</evidence>
<dbReference type="Proteomes" id="UP000030711">
    <property type="component" value="Unassembled WGS sequence"/>
</dbReference>
<reference evidence="2 3" key="1">
    <citation type="journal article" date="2014" name="Nature">
        <title>The genome of Eucalyptus grandis.</title>
        <authorList>
            <person name="Myburg A.A."/>
            <person name="Grattapaglia D."/>
            <person name="Tuskan G.A."/>
            <person name="Hellsten U."/>
            <person name="Hayes R.D."/>
            <person name="Grimwood J."/>
            <person name="Jenkins J."/>
            <person name="Lindquist E."/>
            <person name="Tice H."/>
            <person name="Bauer D."/>
            <person name="Goodstein D.M."/>
            <person name="Dubchak I."/>
            <person name="Poliakov A."/>
            <person name="Mizrachi E."/>
            <person name="Kullan A.R."/>
            <person name="Hussey S.G."/>
            <person name="Pinard D."/>
            <person name="van der Merwe K."/>
            <person name="Singh P."/>
            <person name="van Jaarsveld I."/>
            <person name="Silva-Junior O.B."/>
            <person name="Togawa R.C."/>
            <person name="Pappas M.R."/>
            <person name="Faria D.A."/>
            <person name="Sansaloni C.P."/>
            <person name="Petroli C.D."/>
            <person name="Yang X."/>
            <person name="Ranjan P."/>
            <person name="Tschaplinski T.J."/>
            <person name="Ye C.Y."/>
            <person name="Li T."/>
            <person name="Sterck L."/>
            <person name="Vanneste K."/>
            <person name="Murat F."/>
            <person name="Soler M."/>
            <person name="Clemente H.S."/>
            <person name="Saidi N."/>
            <person name="Cassan-Wang H."/>
            <person name="Dunand C."/>
            <person name="Hefer C.A."/>
            <person name="Bornberg-Bauer E."/>
            <person name="Kersting A.R."/>
            <person name="Vining K."/>
            <person name="Amarasinghe V."/>
            <person name="Ranik M."/>
            <person name="Naithani S."/>
            <person name="Elser J."/>
            <person name="Boyd A.E."/>
            <person name="Liston A."/>
            <person name="Spatafora J.W."/>
            <person name="Dharmwardhana P."/>
            <person name="Raja R."/>
            <person name="Sullivan C."/>
            <person name="Romanel E."/>
            <person name="Alves-Ferreira M."/>
            <person name="Kulheim C."/>
            <person name="Foley W."/>
            <person name="Carocha V."/>
            <person name="Paiva J."/>
            <person name="Kudrna D."/>
            <person name="Brommonschenkel S.H."/>
            <person name="Pasquali G."/>
            <person name="Byrne M."/>
            <person name="Rigault P."/>
            <person name="Tibbits J."/>
            <person name="Spokevicius A."/>
            <person name="Jones R.C."/>
            <person name="Steane D.A."/>
            <person name="Vaillancourt R.E."/>
            <person name="Potts B.M."/>
            <person name="Joubert F."/>
            <person name="Barry K."/>
            <person name="Pappas G.J."/>
            <person name="Strauss S.H."/>
            <person name="Jaiswal P."/>
            <person name="Grima-Pettenati J."/>
            <person name="Salse J."/>
            <person name="Van de Peer Y."/>
            <person name="Rokhsar D.S."/>
            <person name="Schmutz J."/>
        </authorList>
    </citation>
    <scope>NUCLEOTIDE SEQUENCE [LARGE SCALE GENOMIC DNA]</scope>
    <source>
        <strain evidence="3">cv. BRASUZ1</strain>
        <tissue evidence="2">Leaf extractions</tissue>
    </source>
</reference>
<feature type="compositionally biased region" description="Polar residues" evidence="1">
    <location>
        <begin position="94"/>
        <end position="104"/>
    </location>
</feature>
<name>A0AAD9T870_EUCGR</name>
<evidence type="ECO:0000313" key="2">
    <source>
        <dbReference type="EMBL" id="KAK2631061.1"/>
    </source>
</evidence>
<comment type="caution">
    <text evidence="2">The sequence shown here is derived from an EMBL/GenBank/DDBJ whole genome shotgun (WGS) entry which is preliminary data.</text>
</comment>
<feature type="region of interest" description="Disordered" evidence="1">
    <location>
        <begin position="258"/>
        <end position="288"/>
    </location>
</feature>
<feature type="region of interest" description="Disordered" evidence="1">
    <location>
        <begin position="17"/>
        <end position="62"/>
    </location>
</feature>
<feature type="compositionally biased region" description="Basic residues" evidence="1">
    <location>
        <begin position="28"/>
        <end position="38"/>
    </location>
</feature>
<gene>
    <name evidence="2" type="ORF">EUGRSUZ_L03473</name>
</gene>
<keyword evidence="3" id="KW-1185">Reference proteome</keyword>